<evidence type="ECO:0000313" key="9">
    <source>
        <dbReference type="Proteomes" id="UP000019484"/>
    </source>
</evidence>
<dbReference type="GO" id="GO:0008270">
    <property type="term" value="F:zinc ion binding"/>
    <property type="evidence" value="ECO:0007669"/>
    <property type="project" value="InterPro"/>
</dbReference>
<keyword evidence="9" id="KW-1185">Reference proteome</keyword>
<dbReference type="PANTHER" id="PTHR43374">
    <property type="entry name" value="FLAVIN PRENYLTRANSFERASE"/>
    <property type="match status" value="1"/>
</dbReference>
<dbReference type="Gene3D" id="4.10.240.10">
    <property type="entry name" value="Zn(2)-C6 fungal-type DNA-binding domain"/>
    <property type="match status" value="1"/>
</dbReference>
<accession>W9Z872</accession>
<dbReference type="SMART" id="SM00906">
    <property type="entry name" value="Fungal_trans"/>
    <property type="match status" value="1"/>
</dbReference>
<dbReference type="STRING" id="1182541.W9Z872"/>
<dbReference type="InterPro" id="IPR004507">
    <property type="entry name" value="UbiX-like"/>
</dbReference>
<keyword evidence="2" id="KW-0805">Transcription regulation</keyword>
<reference evidence="8 9" key="1">
    <citation type="submission" date="2013-03" db="EMBL/GenBank/DDBJ databases">
        <title>The Genome Sequence of Capronia coronata CBS 617.96.</title>
        <authorList>
            <consortium name="The Broad Institute Genomics Platform"/>
            <person name="Cuomo C."/>
            <person name="de Hoog S."/>
            <person name="Gorbushina A."/>
            <person name="Walker B."/>
            <person name="Young S.K."/>
            <person name="Zeng Q."/>
            <person name="Gargeya S."/>
            <person name="Fitzgerald M."/>
            <person name="Haas B."/>
            <person name="Abouelleil A."/>
            <person name="Allen A.W."/>
            <person name="Alvarado L."/>
            <person name="Arachchi H.M."/>
            <person name="Berlin A.M."/>
            <person name="Chapman S.B."/>
            <person name="Gainer-Dewar J."/>
            <person name="Goldberg J."/>
            <person name="Griggs A."/>
            <person name="Gujja S."/>
            <person name="Hansen M."/>
            <person name="Howarth C."/>
            <person name="Imamovic A."/>
            <person name="Ireland A."/>
            <person name="Larimer J."/>
            <person name="McCowan C."/>
            <person name="Murphy C."/>
            <person name="Pearson M."/>
            <person name="Poon T.W."/>
            <person name="Priest M."/>
            <person name="Roberts A."/>
            <person name="Saif S."/>
            <person name="Shea T."/>
            <person name="Sisk P."/>
            <person name="Sykes S."/>
            <person name="Wortman J."/>
            <person name="Nusbaum C."/>
            <person name="Birren B."/>
        </authorList>
    </citation>
    <scope>NUCLEOTIDE SEQUENCE [LARGE SCALE GENOMIC DNA]</scope>
    <source>
        <strain evidence="8 9">CBS 617.96</strain>
    </source>
</reference>
<dbReference type="EMBL" id="AMWN01000003">
    <property type="protein sequence ID" value="EXJ90724.1"/>
    <property type="molecule type" value="Genomic_DNA"/>
</dbReference>
<feature type="region of interest" description="Disordered" evidence="6">
    <location>
        <begin position="1"/>
        <end position="25"/>
    </location>
</feature>
<dbReference type="Proteomes" id="UP000019484">
    <property type="component" value="Unassembled WGS sequence"/>
</dbReference>
<gene>
    <name evidence="8" type="ORF">A1O1_03828</name>
</gene>
<dbReference type="GO" id="GO:0016831">
    <property type="term" value="F:carboxy-lyase activity"/>
    <property type="evidence" value="ECO:0007669"/>
    <property type="project" value="TreeGrafter"/>
</dbReference>
<evidence type="ECO:0000256" key="3">
    <source>
        <dbReference type="ARBA" id="ARBA00023125"/>
    </source>
</evidence>
<protein>
    <recommendedName>
        <fullName evidence="7">Zn(2)-C6 fungal-type domain-containing protein</fullName>
    </recommendedName>
</protein>
<dbReference type="SMART" id="SM00066">
    <property type="entry name" value="GAL4"/>
    <property type="match status" value="1"/>
</dbReference>
<name>W9Z872_9EURO</name>
<comment type="caution">
    <text evidence="8">The sequence shown here is derived from an EMBL/GenBank/DDBJ whole genome shotgun (WGS) entry which is preliminary data.</text>
</comment>
<dbReference type="SUPFAM" id="SSF57701">
    <property type="entry name" value="Zn2/Cys6 DNA-binding domain"/>
    <property type="match status" value="1"/>
</dbReference>
<evidence type="ECO:0000313" key="8">
    <source>
        <dbReference type="EMBL" id="EXJ90724.1"/>
    </source>
</evidence>
<feature type="compositionally biased region" description="Basic and acidic residues" evidence="6">
    <location>
        <begin position="64"/>
        <end position="73"/>
    </location>
</feature>
<sequence>MSNQDCQPNLSPQAIRQTLREKRKGRKLRPCFPCRQRKVKCDDSRPCKKCIERSHEDLCLYEPPRHAETDSKPRPKSNVQSIESEDKHRPSPTLASEGATEDEEARVYLGEQSIPSFVQEQVQDESHAADPRTADLGSDVLPMLGLQASPQELLPDWQSQSGGQPTLGQFDILPGRDEILSIFSDYRHIVYPLYPHLTYIDDFEMQLCSFLQSEPPLATPVSAEPGLVKDLAWRSLLLAILASGTQFSGKPASERRRCCRQYISASLWFLNLTQGFIRPSLQSIQTLIIIVNVLQNELLTEAAWTLLGLLSRQAQALGLHRASDNSSQSGNLQLSKCRLWWTIVWQDSLLSACFDRAPVTAIKSVAPLSILGADNKSFKYEEAMYALGHLLLKLCARNHTIEPQTPTQEGILSDLNEAQHIISNLCENIRVREKCDTLQHLVQHHCFKLHSSFTIGTLLRPSLSPRRWGHLAADQKQVFASQCIESYISSLEAFLDLHAVSIAASRSWAMLHNGLTSALVLAITGQTRRRPSVARLNSRLFETLTRYSAEDEQGGHFWGPHSRAISALKKIDLRRNAETTQEYRPADDISNVVPTSLKSGQHLDLERQETNLPGPMAGSTSGISPQDQGYDNYAFDPEIFNDLSAYLPASEPGNDLVLDDIFDSVLWGDYASL</sequence>
<dbReference type="Pfam" id="PF00172">
    <property type="entry name" value="Zn_clus"/>
    <property type="match status" value="1"/>
</dbReference>
<evidence type="ECO:0000256" key="6">
    <source>
        <dbReference type="SAM" id="MobiDB-lite"/>
    </source>
</evidence>
<dbReference type="GO" id="GO:0006351">
    <property type="term" value="P:DNA-templated transcription"/>
    <property type="evidence" value="ECO:0007669"/>
    <property type="project" value="InterPro"/>
</dbReference>
<dbReference type="InterPro" id="IPR036864">
    <property type="entry name" value="Zn2-C6_fun-type_DNA-bd_sf"/>
</dbReference>
<dbReference type="GO" id="GO:0003677">
    <property type="term" value="F:DNA binding"/>
    <property type="evidence" value="ECO:0007669"/>
    <property type="project" value="UniProtKB-KW"/>
</dbReference>
<feature type="domain" description="Zn(2)-C6 fungal-type" evidence="7">
    <location>
        <begin position="30"/>
        <end position="61"/>
    </location>
</feature>
<dbReference type="AlphaFoldDB" id="W9Z872"/>
<keyword evidence="1" id="KW-0479">Metal-binding</keyword>
<keyword evidence="5" id="KW-0539">Nucleus</keyword>
<dbReference type="InterPro" id="IPR001138">
    <property type="entry name" value="Zn2Cys6_DnaBD"/>
</dbReference>
<dbReference type="PROSITE" id="PS00463">
    <property type="entry name" value="ZN2_CY6_FUNGAL_1"/>
    <property type="match status" value="1"/>
</dbReference>
<evidence type="ECO:0000256" key="1">
    <source>
        <dbReference type="ARBA" id="ARBA00022723"/>
    </source>
</evidence>
<keyword evidence="4" id="KW-0804">Transcription</keyword>
<feature type="compositionally biased region" description="Polar residues" evidence="6">
    <location>
        <begin position="1"/>
        <end position="16"/>
    </location>
</feature>
<dbReference type="GeneID" id="19158717"/>
<keyword evidence="3" id="KW-0238">DNA-binding</keyword>
<dbReference type="InterPro" id="IPR007219">
    <property type="entry name" value="XnlR_reg_dom"/>
</dbReference>
<dbReference type="CDD" id="cd00067">
    <property type="entry name" value="GAL4"/>
    <property type="match status" value="1"/>
</dbReference>
<dbReference type="CDD" id="cd12148">
    <property type="entry name" value="fungal_TF_MHR"/>
    <property type="match status" value="1"/>
</dbReference>
<dbReference type="PANTHER" id="PTHR43374:SF1">
    <property type="entry name" value="FLAVIN PRENYLTRANSFERASE PAD1, MITOCHONDRIAL"/>
    <property type="match status" value="1"/>
</dbReference>
<evidence type="ECO:0000256" key="4">
    <source>
        <dbReference type="ARBA" id="ARBA00023163"/>
    </source>
</evidence>
<proteinExistence type="predicted"/>
<dbReference type="PROSITE" id="PS50048">
    <property type="entry name" value="ZN2_CY6_FUNGAL_2"/>
    <property type="match status" value="1"/>
</dbReference>
<dbReference type="HOGENOM" id="CLU_014095_3_1_1"/>
<dbReference type="eggNOG" id="ENOG502SIWN">
    <property type="taxonomic scope" value="Eukaryota"/>
</dbReference>
<dbReference type="RefSeq" id="XP_007722918.1">
    <property type="nucleotide sequence ID" value="XM_007724728.1"/>
</dbReference>
<dbReference type="OrthoDB" id="1747771at2759"/>
<evidence type="ECO:0000256" key="2">
    <source>
        <dbReference type="ARBA" id="ARBA00023015"/>
    </source>
</evidence>
<dbReference type="Pfam" id="PF04082">
    <property type="entry name" value="Fungal_trans"/>
    <property type="match status" value="1"/>
</dbReference>
<organism evidence="8 9">
    <name type="scientific">Capronia coronata CBS 617.96</name>
    <dbReference type="NCBI Taxonomy" id="1182541"/>
    <lineage>
        <taxon>Eukaryota</taxon>
        <taxon>Fungi</taxon>
        <taxon>Dikarya</taxon>
        <taxon>Ascomycota</taxon>
        <taxon>Pezizomycotina</taxon>
        <taxon>Eurotiomycetes</taxon>
        <taxon>Chaetothyriomycetidae</taxon>
        <taxon>Chaetothyriales</taxon>
        <taxon>Herpotrichiellaceae</taxon>
        <taxon>Capronia</taxon>
    </lineage>
</organism>
<evidence type="ECO:0000256" key="5">
    <source>
        <dbReference type="ARBA" id="ARBA00023242"/>
    </source>
</evidence>
<evidence type="ECO:0000259" key="7">
    <source>
        <dbReference type="PROSITE" id="PS50048"/>
    </source>
</evidence>
<dbReference type="GO" id="GO:0000981">
    <property type="term" value="F:DNA-binding transcription factor activity, RNA polymerase II-specific"/>
    <property type="evidence" value="ECO:0007669"/>
    <property type="project" value="InterPro"/>
</dbReference>
<feature type="region of interest" description="Disordered" evidence="6">
    <location>
        <begin position="64"/>
        <end position="102"/>
    </location>
</feature>